<dbReference type="InterPro" id="IPR011990">
    <property type="entry name" value="TPR-like_helical_dom_sf"/>
</dbReference>
<accession>A0A2H2ZQR1</accession>
<dbReference type="AlphaFoldDB" id="A0A2H2ZQR1"/>
<dbReference type="GO" id="GO:0140053">
    <property type="term" value="P:mitochondrial gene expression"/>
    <property type="evidence" value="ECO:0007669"/>
    <property type="project" value="TreeGrafter"/>
</dbReference>
<evidence type="ECO:0000313" key="6">
    <source>
        <dbReference type="Proteomes" id="UP000219286"/>
    </source>
</evidence>
<dbReference type="PANTHER" id="PTHR47938">
    <property type="entry name" value="RESPIRATORY COMPLEX I CHAPERONE (CIA84), PUTATIVE (AFU_ORTHOLOGUE AFUA_2G06020)-RELATED"/>
    <property type="match status" value="1"/>
</dbReference>
<name>A0A2H2ZQR1_TRIPA</name>
<dbReference type="InterPro" id="IPR002885">
    <property type="entry name" value="PPR_rpt"/>
</dbReference>
<dbReference type="Gene3D" id="1.25.40.10">
    <property type="entry name" value="Tetratricopeptide repeat domain"/>
    <property type="match status" value="1"/>
</dbReference>
<feature type="region of interest" description="Disordered" evidence="3">
    <location>
        <begin position="65"/>
        <end position="103"/>
    </location>
</feature>
<feature type="domain" description="Pentatricopeptide repeat-containing protein-mitochondrial" evidence="4">
    <location>
        <begin position="365"/>
        <end position="494"/>
    </location>
</feature>
<evidence type="ECO:0000256" key="2">
    <source>
        <dbReference type="PROSITE-ProRule" id="PRU00708"/>
    </source>
</evidence>
<feature type="compositionally biased region" description="Polar residues" evidence="3">
    <location>
        <begin position="79"/>
        <end position="90"/>
    </location>
</feature>
<dbReference type="Pfam" id="PF23276">
    <property type="entry name" value="TPR_24"/>
    <property type="match status" value="1"/>
</dbReference>
<dbReference type="GO" id="GO:0005739">
    <property type="term" value="C:mitochondrion"/>
    <property type="evidence" value="ECO:0007669"/>
    <property type="project" value="TreeGrafter"/>
</dbReference>
<evidence type="ECO:0000256" key="3">
    <source>
        <dbReference type="SAM" id="MobiDB-lite"/>
    </source>
</evidence>
<feature type="compositionally biased region" description="Basic and acidic residues" evidence="3">
    <location>
        <begin position="92"/>
        <end position="101"/>
    </location>
</feature>
<protein>
    <recommendedName>
        <fullName evidence="4">Pentatricopeptide repeat-containing protein-mitochondrial domain-containing protein</fullName>
    </recommendedName>
</protein>
<keyword evidence="1" id="KW-0677">Repeat</keyword>
<keyword evidence="6" id="KW-1185">Reference proteome</keyword>
<feature type="repeat" description="PPR" evidence="2">
    <location>
        <begin position="180"/>
        <end position="215"/>
    </location>
</feature>
<dbReference type="GO" id="GO:0003729">
    <property type="term" value="F:mRNA binding"/>
    <property type="evidence" value="ECO:0007669"/>
    <property type="project" value="TreeGrafter"/>
</dbReference>
<proteinExistence type="predicted"/>
<evidence type="ECO:0000256" key="1">
    <source>
        <dbReference type="ARBA" id="ARBA00022737"/>
    </source>
</evidence>
<reference evidence="5 6" key="1">
    <citation type="journal article" date="2015" name="Genome Announc.">
        <title>Genome sequence and annotation of Trichoderma parareesei, the ancestor of the cellulase producer Trichoderma reesei.</title>
        <authorList>
            <person name="Yang D."/>
            <person name="Pomraning K."/>
            <person name="Kopchinskiy A."/>
            <person name="Karimi Aghcheh R."/>
            <person name="Atanasova L."/>
            <person name="Chenthamara K."/>
            <person name="Baker S.E."/>
            <person name="Zhang R."/>
            <person name="Shen Q."/>
            <person name="Freitag M."/>
            <person name="Kubicek C.P."/>
            <person name="Druzhinina I.S."/>
        </authorList>
    </citation>
    <scope>NUCLEOTIDE SEQUENCE [LARGE SCALE GENOMIC DNA]</scope>
    <source>
        <strain evidence="5 6">CBS 125925</strain>
    </source>
</reference>
<sequence length="644" mass="71389">MQRGQLLYDGLWRCLCPSFDQLALRTAIQRQGLSLPGARTTGWRQIAARARVRPVHVRCYETSSSFASTGGASTGGVSNQDSSQAPSQTDPRPGEAQRGDDDGGIYLDVMSRTWKDRLLSPAVPSEEALRASTVDEIMAALAWLREVKRERPVSGQEVDQHQRIVQLVQHLLRVENRPITPLIYECMMDAMADPRGSVDGLRRLLDDMVEQGMKPTAEFCNGALRALMNHPDYVMRMEILSIMQEYWFSIDTPVKQTVVVGLLRDEQYELAYARLTEMIEQGAKLDTWVYDIFILVFGRHGFLDEMLQLLYRRKNIGGGGGGSNDPIVISLAYYALDVCSQAYHHAGTLFGWLSVVQNHLVQPADGILENVLGTAARNADARLASEALAIISERMRAQSYHYEAVVEAFVGSGDLAAAIRTLCIMEDSGLRIGRSQTRRLHAILRSRSELLDGAEAAVREAAGARPVPRAAAAAIIEALAQTHGSARALPLYRDLPKLCDVEPPNARMIQTLVIHSADEATAKFFAKEYADQISESEDPKQTNLSLSALITKCAEAGEMDLAFRFTKQALAGEITRSSRLSPRWIYVLVEQAMAREDGRVWPVVDELLSTGNEDMTRTVRRMLQQKRISKLASQWKAGTSMTAP</sequence>
<dbReference type="PANTHER" id="PTHR47938:SF35">
    <property type="entry name" value="PENTATRICOPEPTIDE REPEAT-CONTAINING PROTEIN 4, MITOCHONDRIAL-RELATED"/>
    <property type="match status" value="1"/>
</dbReference>
<dbReference type="PROSITE" id="PS51375">
    <property type="entry name" value="PPR"/>
    <property type="match status" value="1"/>
</dbReference>
<comment type="caution">
    <text evidence="5">The sequence shown here is derived from an EMBL/GenBank/DDBJ whole genome shotgun (WGS) entry which is preliminary data.</text>
</comment>
<gene>
    <name evidence="5" type="ORF">A9Z42_0061860</name>
</gene>
<dbReference type="Proteomes" id="UP000219286">
    <property type="component" value="Unassembled WGS sequence"/>
</dbReference>
<dbReference type="OrthoDB" id="747253at2759"/>
<dbReference type="EMBL" id="LFMI01000609">
    <property type="protein sequence ID" value="OTA05510.1"/>
    <property type="molecule type" value="Genomic_DNA"/>
</dbReference>
<dbReference type="InterPro" id="IPR057027">
    <property type="entry name" value="TPR_mt"/>
</dbReference>
<evidence type="ECO:0000313" key="5">
    <source>
        <dbReference type="EMBL" id="OTA05510.1"/>
    </source>
</evidence>
<feature type="compositionally biased region" description="Low complexity" evidence="3">
    <location>
        <begin position="65"/>
        <end position="78"/>
    </location>
</feature>
<evidence type="ECO:0000259" key="4">
    <source>
        <dbReference type="Pfam" id="PF23276"/>
    </source>
</evidence>
<organism evidence="5 6">
    <name type="scientific">Trichoderma parareesei</name>
    <name type="common">Filamentous fungus</name>
    <dbReference type="NCBI Taxonomy" id="858221"/>
    <lineage>
        <taxon>Eukaryota</taxon>
        <taxon>Fungi</taxon>
        <taxon>Dikarya</taxon>
        <taxon>Ascomycota</taxon>
        <taxon>Pezizomycotina</taxon>
        <taxon>Sordariomycetes</taxon>
        <taxon>Hypocreomycetidae</taxon>
        <taxon>Hypocreales</taxon>
        <taxon>Hypocreaceae</taxon>
        <taxon>Trichoderma</taxon>
    </lineage>
</organism>